<feature type="transmembrane region" description="Helical" evidence="6">
    <location>
        <begin position="107"/>
        <end position="127"/>
    </location>
</feature>
<dbReference type="PANTHER" id="PTHR23511">
    <property type="entry name" value="SYNAPTIC VESICLE GLYCOPROTEIN 2"/>
    <property type="match status" value="1"/>
</dbReference>
<evidence type="ECO:0000256" key="5">
    <source>
        <dbReference type="ARBA" id="ARBA00023136"/>
    </source>
</evidence>
<feature type="transmembrane region" description="Helical" evidence="6">
    <location>
        <begin position="36"/>
        <end position="59"/>
    </location>
</feature>
<evidence type="ECO:0000313" key="9">
    <source>
        <dbReference type="Proteomes" id="UP001213681"/>
    </source>
</evidence>
<feature type="transmembrane region" description="Helical" evidence="6">
    <location>
        <begin position="186"/>
        <end position="209"/>
    </location>
</feature>
<evidence type="ECO:0000259" key="7">
    <source>
        <dbReference type="PROSITE" id="PS50850"/>
    </source>
</evidence>
<keyword evidence="9" id="KW-1185">Reference proteome</keyword>
<evidence type="ECO:0000256" key="6">
    <source>
        <dbReference type="SAM" id="Phobius"/>
    </source>
</evidence>
<evidence type="ECO:0000256" key="1">
    <source>
        <dbReference type="ARBA" id="ARBA00004141"/>
    </source>
</evidence>
<feature type="transmembrane region" description="Helical" evidence="6">
    <location>
        <begin position="347"/>
        <end position="366"/>
    </location>
</feature>
<dbReference type="GO" id="GO:0022857">
    <property type="term" value="F:transmembrane transporter activity"/>
    <property type="evidence" value="ECO:0007669"/>
    <property type="project" value="InterPro"/>
</dbReference>
<keyword evidence="4 6" id="KW-1133">Transmembrane helix</keyword>
<feature type="transmembrane region" description="Helical" evidence="6">
    <location>
        <begin position="397"/>
        <end position="420"/>
    </location>
</feature>
<dbReference type="InterPro" id="IPR020846">
    <property type="entry name" value="MFS_dom"/>
</dbReference>
<dbReference type="SUPFAM" id="SSF103473">
    <property type="entry name" value="MFS general substrate transporter"/>
    <property type="match status" value="1"/>
</dbReference>
<dbReference type="Proteomes" id="UP001213681">
    <property type="component" value="Unassembled WGS sequence"/>
</dbReference>
<protein>
    <recommendedName>
        <fullName evidence="7">Major facilitator superfamily (MFS) profile domain-containing protein</fullName>
    </recommendedName>
</protein>
<keyword evidence="5 6" id="KW-0472">Membrane</keyword>
<proteinExistence type="predicted"/>
<reference evidence="8" key="2">
    <citation type="journal article" date="2023" name="IMA Fungus">
        <title>Comparative genomic study of the Penicillium genus elucidates a diverse pangenome and 15 lateral gene transfer events.</title>
        <authorList>
            <person name="Petersen C."/>
            <person name="Sorensen T."/>
            <person name="Nielsen M.R."/>
            <person name="Sondergaard T.E."/>
            <person name="Sorensen J.L."/>
            <person name="Fitzpatrick D.A."/>
            <person name="Frisvad J.C."/>
            <person name="Nielsen K.L."/>
        </authorList>
    </citation>
    <scope>NUCLEOTIDE SEQUENCE</scope>
    <source>
        <strain evidence="8">IBT 16125</strain>
    </source>
</reference>
<dbReference type="InterPro" id="IPR005828">
    <property type="entry name" value="MFS_sugar_transport-like"/>
</dbReference>
<keyword evidence="2" id="KW-0813">Transport</keyword>
<feature type="transmembrane region" description="Helical" evidence="6">
    <location>
        <begin position="80"/>
        <end position="101"/>
    </location>
</feature>
<dbReference type="GO" id="GO:0016020">
    <property type="term" value="C:membrane"/>
    <property type="evidence" value="ECO:0007669"/>
    <property type="project" value="UniProtKB-SubCell"/>
</dbReference>
<organism evidence="8 9">
    <name type="scientific">Penicillium daleae</name>
    <dbReference type="NCBI Taxonomy" id="63821"/>
    <lineage>
        <taxon>Eukaryota</taxon>
        <taxon>Fungi</taxon>
        <taxon>Dikarya</taxon>
        <taxon>Ascomycota</taxon>
        <taxon>Pezizomycotina</taxon>
        <taxon>Eurotiomycetes</taxon>
        <taxon>Eurotiomycetidae</taxon>
        <taxon>Eurotiales</taxon>
        <taxon>Aspergillaceae</taxon>
        <taxon>Penicillium</taxon>
    </lineage>
</organism>
<dbReference type="Gene3D" id="1.20.1250.20">
    <property type="entry name" value="MFS general substrate transporter like domains"/>
    <property type="match status" value="1"/>
</dbReference>
<feature type="transmembrane region" description="Helical" evidence="6">
    <location>
        <begin position="147"/>
        <end position="166"/>
    </location>
</feature>
<dbReference type="InterPro" id="IPR036259">
    <property type="entry name" value="MFS_trans_sf"/>
</dbReference>
<feature type="transmembrane region" description="Helical" evidence="6">
    <location>
        <begin position="432"/>
        <end position="455"/>
    </location>
</feature>
<evidence type="ECO:0000256" key="4">
    <source>
        <dbReference type="ARBA" id="ARBA00022989"/>
    </source>
</evidence>
<comment type="caution">
    <text evidence="8">The sequence shown here is derived from an EMBL/GenBank/DDBJ whole genome shotgun (WGS) entry which is preliminary data.</text>
</comment>
<dbReference type="AlphaFoldDB" id="A0AAD6G0P0"/>
<comment type="subcellular location">
    <subcellularLocation>
        <location evidence="1">Membrane</location>
        <topology evidence="1">Multi-pass membrane protein</topology>
    </subcellularLocation>
</comment>
<dbReference type="Pfam" id="PF00083">
    <property type="entry name" value="Sugar_tr"/>
    <property type="match status" value="1"/>
</dbReference>
<name>A0AAD6G0P0_9EURO</name>
<evidence type="ECO:0000256" key="3">
    <source>
        <dbReference type="ARBA" id="ARBA00022692"/>
    </source>
</evidence>
<accession>A0AAD6G0P0</accession>
<feature type="transmembrane region" description="Helical" evidence="6">
    <location>
        <begin position="461"/>
        <end position="480"/>
    </location>
</feature>
<sequence>MFGLCGYGWLVDQLWQTAVSDALAQASLEFNEKHSAFLSLALIAGIVCGASFWGLGCAYSFSSRLRLRCGSVKLQPVADLIGRHLAFNMTLIIAAVFGLASGASPNFAGLGVMFAFVCFGVGGNLPVDSTAFLEFLSGTHQYLLEGLLVWWSFGQIIPAGVAREFLPNFSCSSDTPAGQCHRSENMGWRYLLFTMGTVTLVAFLARFLLFRLHESPKYLVGKGRYQEAVDTLNAVAKYNGTTQPVTVEGFHRIETEFGNSTNGREEITRKTSLQRMMANFCVEGGWKHVKALFLTKKQALRMTLIILISGMVGLGSPLYSNFLPEYLALHGAESGSNSINITYQNNLIVVACSIPGTILGGWLITFPTIGRRGTLGISLILMAVFLFAFTTPRTPGAILAFNCVASFVQYIMWGALYCYTPEVIPWVHRGTGAGLASAFNLICGLQAPIIATYVGYTNTPIFVSASMFAVAGLLSFCFPYETRGKASL</sequence>
<feature type="transmembrane region" description="Helical" evidence="6">
    <location>
        <begin position="299"/>
        <end position="319"/>
    </location>
</feature>
<dbReference type="EMBL" id="JAPVEA010000008">
    <property type="protein sequence ID" value="KAJ5440234.1"/>
    <property type="molecule type" value="Genomic_DNA"/>
</dbReference>
<evidence type="ECO:0000313" key="8">
    <source>
        <dbReference type="EMBL" id="KAJ5440234.1"/>
    </source>
</evidence>
<feature type="transmembrane region" description="Helical" evidence="6">
    <location>
        <begin position="373"/>
        <end position="391"/>
    </location>
</feature>
<dbReference type="RefSeq" id="XP_056763463.1">
    <property type="nucleotide sequence ID" value="XM_056914614.1"/>
</dbReference>
<keyword evidence="3 6" id="KW-0812">Transmembrane</keyword>
<dbReference type="GeneID" id="81604857"/>
<evidence type="ECO:0000256" key="2">
    <source>
        <dbReference type="ARBA" id="ARBA00022448"/>
    </source>
</evidence>
<gene>
    <name evidence="8" type="ORF">N7458_011232</name>
</gene>
<feature type="domain" description="Major facilitator superfamily (MFS) profile" evidence="7">
    <location>
        <begin position="1"/>
        <end position="483"/>
    </location>
</feature>
<dbReference type="PROSITE" id="PS50850">
    <property type="entry name" value="MFS"/>
    <property type="match status" value="1"/>
</dbReference>
<dbReference type="PANTHER" id="PTHR23511:SF5">
    <property type="entry name" value="MAJOR FACILITATOR-TYPE TRANSPORTER HXNZ-RELATED"/>
    <property type="match status" value="1"/>
</dbReference>
<reference evidence="8" key="1">
    <citation type="submission" date="2022-12" db="EMBL/GenBank/DDBJ databases">
        <authorList>
            <person name="Petersen C."/>
        </authorList>
    </citation>
    <scope>NUCLEOTIDE SEQUENCE</scope>
    <source>
        <strain evidence="8">IBT 16125</strain>
    </source>
</reference>